<dbReference type="InterPro" id="IPR050282">
    <property type="entry name" value="Cycloisomerase_2"/>
</dbReference>
<dbReference type="InterPro" id="IPR011048">
    <property type="entry name" value="Haem_d1_sf"/>
</dbReference>
<organism evidence="3 4">
    <name type="scientific">Vibrio harveyi</name>
    <name type="common">Beneckea harveyi</name>
    <dbReference type="NCBI Taxonomy" id="669"/>
    <lineage>
        <taxon>Bacteria</taxon>
        <taxon>Pseudomonadati</taxon>
        <taxon>Pseudomonadota</taxon>
        <taxon>Gammaproteobacteria</taxon>
        <taxon>Vibrionales</taxon>
        <taxon>Vibrionaceae</taxon>
        <taxon>Vibrio</taxon>
    </lineage>
</organism>
<reference evidence="3 4" key="1">
    <citation type="submission" date="2012-10" db="EMBL/GenBank/DDBJ databases">
        <title>Genome sequence of Vibrio Cholerae HENC-02.</title>
        <authorList>
            <person name="Eppinger M."/>
            <person name="Hasan N.A."/>
            <person name="Sengamalay N."/>
            <person name="Hine E."/>
            <person name="Su Q."/>
            <person name="Daugherty S.C."/>
            <person name="Young S."/>
            <person name="Sadzewicz L."/>
            <person name="Tallon L."/>
            <person name="Cebula T.A."/>
            <person name="Ravel J."/>
            <person name="Colwell R.R."/>
        </authorList>
    </citation>
    <scope>NUCLEOTIDE SEQUENCE [LARGE SCALE GENOMIC DNA]</scope>
    <source>
        <strain evidence="3 4">HENC-02</strain>
    </source>
</reference>
<dbReference type="InterPro" id="IPR015943">
    <property type="entry name" value="WD40/YVTN_repeat-like_dom_sf"/>
</dbReference>
<comment type="caution">
    <text evidence="3">The sequence shown here is derived from an EMBL/GenBank/DDBJ whole genome shotgun (WGS) entry which is preliminary data.</text>
</comment>
<keyword evidence="2" id="KW-0119">Carbohydrate metabolism</keyword>
<accession>A0A454D4H7</accession>
<evidence type="ECO:0000256" key="2">
    <source>
        <dbReference type="ARBA" id="ARBA00022526"/>
    </source>
</evidence>
<dbReference type="Proteomes" id="UP000008367">
    <property type="component" value="Unassembled WGS sequence"/>
</dbReference>
<dbReference type="PANTHER" id="PTHR30344:SF1">
    <property type="entry name" value="6-PHOSPHOGLUCONOLACTONASE"/>
    <property type="match status" value="1"/>
</dbReference>
<name>A0A454D4H7_VIBHA</name>
<sequence length="348" mass="37923">MTVNGHLHFYVGTYTDSPSQSQGIACVSLDIATGALTLTNELVPEAVKTVRNPSYLALKGEGLYTFNEVERLEGAELIFAEKTDSYALPIEGDYPCHIDIKASLLAVANYGSGNVSVYQLYEQSKPLKSIAELYVEGSGPNADRQASPHAHQATFLNHSEQLAVVDLGTDSVHFYDYKKDGETVKFSLSQSIAMPPGSGPRHLVFDSDESVAYVVCELSETLAVLHKQRGQWNLAQQVKLLTDEENKEAASAIRLSADERFVYVSCRAQNLISTFDVTSDIPVQIAASDCGGAFPRDFVLSRDGQWMLVANQHSHNVASFHRNPETGVITPTGYSCDIGAPVCLVEKQ</sequence>
<dbReference type="STRING" id="669.AL538_26605"/>
<proteinExistence type="inferred from homology"/>
<evidence type="ECO:0000256" key="1">
    <source>
        <dbReference type="ARBA" id="ARBA00005564"/>
    </source>
</evidence>
<dbReference type="InterPro" id="IPR019405">
    <property type="entry name" value="Lactonase_7-beta_prop"/>
</dbReference>
<comment type="similarity">
    <text evidence="1">Belongs to the cycloisomerase 2 family.</text>
</comment>
<dbReference type="GO" id="GO:0006006">
    <property type="term" value="P:glucose metabolic process"/>
    <property type="evidence" value="ECO:0007669"/>
    <property type="project" value="UniProtKB-KW"/>
</dbReference>
<dbReference type="PANTHER" id="PTHR30344">
    <property type="entry name" value="6-PHOSPHOGLUCONOLACTONASE-RELATED"/>
    <property type="match status" value="1"/>
</dbReference>
<dbReference type="Gene3D" id="2.130.10.10">
    <property type="entry name" value="YVTN repeat-like/Quinoprotein amine dehydrogenase"/>
    <property type="match status" value="1"/>
</dbReference>
<dbReference type="EMBL" id="AJSR01000243">
    <property type="protein sequence ID" value="EKM33525.1"/>
    <property type="molecule type" value="Genomic_DNA"/>
</dbReference>
<protein>
    <submittedName>
        <fullName evidence="3">Lactonase, 7-bladed beta-propeller family protein</fullName>
    </submittedName>
</protein>
<dbReference type="AlphaFoldDB" id="A0A454D4H7"/>
<evidence type="ECO:0000313" key="3">
    <source>
        <dbReference type="EMBL" id="EKM33525.1"/>
    </source>
</evidence>
<dbReference type="GO" id="GO:0017057">
    <property type="term" value="F:6-phosphogluconolactonase activity"/>
    <property type="evidence" value="ECO:0007669"/>
    <property type="project" value="TreeGrafter"/>
</dbReference>
<evidence type="ECO:0000313" key="4">
    <source>
        <dbReference type="Proteomes" id="UP000008367"/>
    </source>
</evidence>
<dbReference type="SUPFAM" id="SSF51004">
    <property type="entry name" value="C-terminal (heme d1) domain of cytochrome cd1-nitrite reductase"/>
    <property type="match status" value="1"/>
</dbReference>
<dbReference type="Pfam" id="PF10282">
    <property type="entry name" value="Lactonase"/>
    <property type="match status" value="1"/>
</dbReference>
<keyword evidence="2" id="KW-0313">Glucose metabolism</keyword>
<gene>
    <name evidence="3" type="ORF">VCHENC02_1039</name>
</gene>